<organism evidence="2">
    <name type="scientific">marine metagenome</name>
    <dbReference type="NCBI Taxonomy" id="408172"/>
    <lineage>
        <taxon>unclassified sequences</taxon>
        <taxon>metagenomes</taxon>
        <taxon>ecological metagenomes</taxon>
    </lineage>
</organism>
<evidence type="ECO:0000313" key="2">
    <source>
        <dbReference type="EMBL" id="SVE42664.1"/>
    </source>
</evidence>
<dbReference type="AlphaFoldDB" id="A0A383DEA3"/>
<evidence type="ECO:0000259" key="1">
    <source>
        <dbReference type="Pfam" id="PF20454"/>
    </source>
</evidence>
<proteinExistence type="predicted"/>
<dbReference type="EMBL" id="UINC01216500">
    <property type="protein sequence ID" value="SVE42664.1"/>
    <property type="molecule type" value="Genomic_DNA"/>
</dbReference>
<dbReference type="GO" id="GO:0004519">
    <property type="term" value="F:endonuclease activity"/>
    <property type="evidence" value="ECO:0007669"/>
    <property type="project" value="InterPro"/>
</dbReference>
<protein>
    <recommendedName>
        <fullName evidence="1">Terminase large subunit GpA endonuclease domain-containing protein</fullName>
    </recommendedName>
</protein>
<sequence length="36" mass="4355">MRHGFPVRYYKKIRERNEALDCFVYNLAALEILNPN</sequence>
<accession>A0A383DEA3</accession>
<feature type="non-terminal residue" evidence="2">
    <location>
        <position position="36"/>
    </location>
</feature>
<gene>
    <name evidence="2" type="ORF">METZ01_LOCUS495518</name>
</gene>
<reference evidence="2" key="1">
    <citation type="submission" date="2018-05" db="EMBL/GenBank/DDBJ databases">
        <authorList>
            <person name="Lanie J.A."/>
            <person name="Ng W.-L."/>
            <person name="Kazmierczak K.M."/>
            <person name="Andrzejewski T.M."/>
            <person name="Davidsen T.M."/>
            <person name="Wayne K.J."/>
            <person name="Tettelin H."/>
            <person name="Glass J.I."/>
            <person name="Rusch D."/>
            <person name="Podicherti R."/>
            <person name="Tsui H.-C.T."/>
            <person name="Winkler M.E."/>
        </authorList>
    </citation>
    <scope>NUCLEOTIDE SEQUENCE</scope>
</reference>
<name>A0A383DEA3_9ZZZZ</name>
<feature type="domain" description="Terminase large subunit GpA endonuclease" evidence="1">
    <location>
        <begin position="2"/>
        <end position="36"/>
    </location>
</feature>
<dbReference type="Pfam" id="PF20454">
    <property type="entry name" value="GpA_nuclease"/>
    <property type="match status" value="1"/>
</dbReference>
<dbReference type="InterPro" id="IPR046454">
    <property type="entry name" value="GpA_endonuclease"/>
</dbReference>